<proteinExistence type="predicted"/>
<evidence type="ECO:0000313" key="2">
    <source>
        <dbReference type="EMBL" id="GAA4745942.1"/>
    </source>
</evidence>
<dbReference type="EMBL" id="BAABIE010000005">
    <property type="protein sequence ID" value="GAA4745942.1"/>
    <property type="molecule type" value="Genomic_DNA"/>
</dbReference>
<gene>
    <name evidence="2" type="ORF">GCM10023217_14190</name>
</gene>
<protein>
    <recommendedName>
        <fullName evidence="1">Cobalamin-independent methionine synthase MetE C-terminal/archaeal domain-containing protein</fullName>
    </recommendedName>
</protein>
<dbReference type="InterPro" id="IPR002629">
    <property type="entry name" value="Met_Synth_C/arc"/>
</dbReference>
<dbReference type="Pfam" id="PF01717">
    <property type="entry name" value="Meth_synt_2"/>
    <property type="match status" value="1"/>
</dbReference>
<accession>A0ABP8Z479</accession>
<dbReference type="InterPro" id="IPR038071">
    <property type="entry name" value="UROD/MetE-like_sf"/>
</dbReference>
<dbReference type="Proteomes" id="UP001500822">
    <property type="component" value="Unassembled WGS sequence"/>
</dbReference>
<dbReference type="SUPFAM" id="SSF51726">
    <property type="entry name" value="UROD/MetE-like"/>
    <property type="match status" value="1"/>
</dbReference>
<reference evidence="3" key="1">
    <citation type="journal article" date="2019" name="Int. J. Syst. Evol. Microbiol.">
        <title>The Global Catalogue of Microorganisms (GCM) 10K type strain sequencing project: providing services to taxonomists for standard genome sequencing and annotation.</title>
        <authorList>
            <consortium name="The Broad Institute Genomics Platform"/>
            <consortium name="The Broad Institute Genome Sequencing Center for Infectious Disease"/>
            <person name="Wu L."/>
            <person name="Ma J."/>
        </authorList>
    </citation>
    <scope>NUCLEOTIDE SEQUENCE [LARGE SCALE GENOMIC DNA]</scope>
    <source>
        <strain evidence="3">JCM 18077</strain>
    </source>
</reference>
<sequence>MVSERSVPAAPRIPVATATGIGSMPGTDPREAATVVTGESGLPHLPELPGRGVGGDLIGRTAGLLVDVPVDYVHRTYRLAVAPTVETRRARDYLRWDVDAVEECWETGGLGGEHEVLKMQACGPYTFAAHVELRGGHKVIRDGGAVRDIAASLAAGLDEQAQDLERRLGVRTVVQVDEPSIGAVIDGTVTPLTRLDPIAPIPVPDLQAGLETFAAQVRRPMLLHSCAQPRWDLLAGLPSYAVSMDLTLLTERDYDGLGALLDSGRVLAAGVVPTTDPGQSRTELVDDLVARLQGLVDRIGLPRTVLRDQLLVTPVCGLAGASPAWAARALAVAGDVAEGVATL</sequence>
<dbReference type="Gene3D" id="3.20.20.210">
    <property type="match status" value="1"/>
</dbReference>
<name>A0ABP8Z479_9ACTN</name>
<keyword evidence="3" id="KW-1185">Reference proteome</keyword>
<evidence type="ECO:0000313" key="3">
    <source>
        <dbReference type="Proteomes" id="UP001500822"/>
    </source>
</evidence>
<organism evidence="2 3">
    <name type="scientific">Gordonia alkaliphila</name>
    <dbReference type="NCBI Taxonomy" id="1053547"/>
    <lineage>
        <taxon>Bacteria</taxon>
        <taxon>Bacillati</taxon>
        <taxon>Actinomycetota</taxon>
        <taxon>Actinomycetes</taxon>
        <taxon>Mycobacteriales</taxon>
        <taxon>Gordoniaceae</taxon>
        <taxon>Gordonia</taxon>
    </lineage>
</organism>
<evidence type="ECO:0000259" key="1">
    <source>
        <dbReference type="Pfam" id="PF01717"/>
    </source>
</evidence>
<feature type="domain" description="Cobalamin-independent methionine synthase MetE C-terminal/archaeal" evidence="1">
    <location>
        <begin position="16"/>
        <end position="338"/>
    </location>
</feature>
<comment type="caution">
    <text evidence="2">The sequence shown here is derived from an EMBL/GenBank/DDBJ whole genome shotgun (WGS) entry which is preliminary data.</text>
</comment>